<organism evidence="1 2">
    <name type="scientific">Aspergillus steynii IBT 23096</name>
    <dbReference type="NCBI Taxonomy" id="1392250"/>
    <lineage>
        <taxon>Eukaryota</taxon>
        <taxon>Fungi</taxon>
        <taxon>Dikarya</taxon>
        <taxon>Ascomycota</taxon>
        <taxon>Pezizomycotina</taxon>
        <taxon>Eurotiomycetes</taxon>
        <taxon>Eurotiomycetidae</taxon>
        <taxon>Eurotiales</taxon>
        <taxon>Aspergillaceae</taxon>
        <taxon>Aspergillus</taxon>
        <taxon>Aspergillus subgen. Circumdati</taxon>
    </lineage>
</organism>
<proteinExistence type="predicted"/>
<dbReference type="OrthoDB" id="4138941at2759"/>
<reference evidence="1 2" key="1">
    <citation type="submission" date="2016-12" db="EMBL/GenBank/DDBJ databases">
        <title>The genomes of Aspergillus section Nigri reveals drivers in fungal speciation.</title>
        <authorList>
            <consortium name="DOE Joint Genome Institute"/>
            <person name="Vesth T.C."/>
            <person name="Nybo J."/>
            <person name="Theobald S."/>
            <person name="Brandl J."/>
            <person name="Frisvad J.C."/>
            <person name="Nielsen K.F."/>
            <person name="Lyhne E.K."/>
            <person name="Kogle M.E."/>
            <person name="Kuo A."/>
            <person name="Riley R."/>
            <person name="Clum A."/>
            <person name="Nolan M."/>
            <person name="Lipzen A."/>
            <person name="Salamov A."/>
            <person name="Henrissat B."/>
            <person name="Wiebenga A."/>
            <person name="De Vries R.P."/>
            <person name="Grigoriev I.V."/>
            <person name="Mortensen U.H."/>
            <person name="Andersen M.R."/>
            <person name="Baker S.E."/>
        </authorList>
    </citation>
    <scope>NUCLEOTIDE SEQUENCE [LARGE SCALE GENOMIC DNA]</scope>
    <source>
        <strain evidence="1 2">IBT 23096</strain>
    </source>
</reference>
<sequence length="157" mass="18638">MSSKNSKRVYFPEFHGVITDFGISKFTLNTLGFLSVFEVEYYHNLFHDRIRRLLVLHRLGITHVTPYLINFRPPRALKDISDSEQDMVKQQVYKRCWVWPNRLIVTWEYVRLTGPERMDDVSSTVAPPTRSRIFYHFDHQPSAVNSPQHHEWPTLPP</sequence>
<dbReference type="RefSeq" id="XP_024704384.1">
    <property type="nucleotide sequence ID" value="XM_024847686.1"/>
</dbReference>
<dbReference type="STRING" id="1392250.A0A2I2G878"/>
<dbReference type="Proteomes" id="UP000234275">
    <property type="component" value="Unassembled WGS sequence"/>
</dbReference>
<name>A0A2I2G878_9EURO</name>
<protein>
    <submittedName>
        <fullName evidence="1">Uncharacterized protein</fullName>
    </submittedName>
</protein>
<accession>A0A2I2G878</accession>
<evidence type="ECO:0000313" key="2">
    <source>
        <dbReference type="Proteomes" id="UP000234275"/>
    </source>
</evidence>
<dbReference type="VEuPathDB" id="FungiDB:P170DRAFT_426061"/>
<dbReference type="AlphaFoldDB" id="A0A2I2G878"/>
<gene>
    <name evidence="1" type="ORF">P170DRAFT_426061</name>
</gene>
<comment type="caution">
    <text evidence="1">The sequence shown here is derived from an EMBL/GenBank/DDBJ whole genome shotgun (WGS) entry which is preliminary data.</text>
</comment>
<keyword evidence="2" id="KW-1185">Reference proteome</keyword>
<dbReference type="EMBL" id="MSFO01000004">
    <property type="protein sequence ID" value="PLB49082.1"/>
    <property type="molecule type" value="Genomic_DNA"/>
</dbReference>
<evidence type="ECO:0000313" key="1">
    <source>
        <dbReference type="EMBL" id="PLB49082.1"/>
    </source>
</evidence>
<dbReference type="GeneID" id="36555385"/>